<keyword evidence="8" id="KW-0458">Lysosome</keyword>
<sequence>MCSQSKSLGYSSRMCAILTIVFETIILTSSCVLCLDNGMATVPPMGWMTWQRFRCQIDCLNYPEGCISEKLIKRTANRLVLDGWRDVGYRYVIIDDCWPEWKRDSKTNEIVADNKRFPNGIKSVGQYLHSKNLRFGIYLDYGTRTCEGYPGSMNYLEVDAKSVAKWEADYVKMDGCNSPENIMSDGYGKFSKLLNATGRPIVFSCSYPAYISWMKNTSLIDWKKLQNNCNLWRMLGDVQDSWSSVISIINAYKLQNAVLPKLAGPGHWNDPDMLLMGNFGLSDDQKRVQMGMWCMFAAPLLISADMDKLDNFSVSLLSNARLLAIDQDKGGHQAEFVKSRNDVQMWLRPLDGDPIGWAIACLFTTDGGGPIHFYTSLDEFKSQSYRISGDKFELVDVFSGDRFQVVQRTQKFMISINPSGIMMYRVRRVQQKTVAEEIDGLFQTLLSP</sequence>
<dbReference type="GO" id="GO:0016139">
    <property type="term" value="P:glycoside catabolic process"/>
    <property type="evidence" value="ECO:0007669"/>
    <property type="project" value="TreeGrafter"/>
</dbReference>
<keyword evidence="9 10" id="KW-0326">Glycosidase</keyword>
<keyword evidence="12" id="KW-1185">Reference proteome</keyword>
<dbReference type="PANTHER" id="PTHR11452">
    <property type="entry name" value="ALPHA-GALACTOSIDASE/ALPHA-N-ACETYLGALACTOSAMINIDASE"/>
    <property type="match status" value="1"/>
</dbReference>
<dbReference type="GO" id="GO:0006629">
    <property type="term" value="P:lipid metabolic process"/>
    <property type="evidence" value="ECO:0007669"/>
    <property type="project" value="UniProtKB-KW"/>
</dbReference>
<evidence type="ECO:0000313" key="12">
    <source>
        <dbReference type="Proteomes" id="UP000050792"/>
    </source>
</evidence>
<dbReference type="InterPro" id="IPR013780">
    <property type="entry name" value="Glyco_hydro_b"/>
</dbReference>
<dbReference type="GO" id="GO:0005764">
    <property type="term" value="C:lysosome"/>
    <property type="evidence" value="ECO:0007669"/>
    <property type="project" value="UniProtKB-SubCell"/>
</dbReference>
<dbReference type="Pfam" id="PF16499">
    <property type="entry name" value="Melibiase_2"/>
    <property type="match status" value="1"/>
</dbReference>
<evidence type="ECO:0000259" key="11">
    <source>
        <dbReference type="Pfam" id="PF17450"/>
    </source>
</evidence>
<dbReference type="WBParaSite" id="SRDH1_93470.1">
    <property type="protein sequence ID" value="SRDH1_93470.1"/>
    <property type="gene ID" value="SRDH1_93470"/>
</dbReference>
<dbReference type="AlphaFoldDB" id="A0AA85GFB5"/>
<dbReference type="Gene3D" id="3.20.20.70">
    <property type="entry name" value="Aldolase class I"/>
    <property type="match status" value="1"/>
</dbReference>
<feature type="domain" description="Alpha galactosidase A C-terminal" evidence="11">
    <location>
        <begin position="331"/>
        <end position="420"/>
    </location>
</feature>
<comment type="subunit">
    <text evidence="3 10">Homodimer.</text>
</comment>
<dbReference type="GO" id="GO:0009311">
    <property type="term" value="P:oligosaccharide metabolic process"/>
    <property type="evidence" value="ECO:0007669"/>
    <property type="project" value="TreeGrafter"/>
</dbReference>
<evidence type="ECO:0000256" key="5">
    <source>
        <dbReference type="ARBA" id="ARBA00023098"/>
    </source>
</evidence>
<evidence type="ECO:0000313" key="13">
    <source>
        <dbReference type="WBParaSite" id="SRDH1_93470.1"/>
    </source>
</evidence>
<dbReference type="SUPFAM" id="SSF51011">
    <property type="entry name" value="Glycosyl hydrolase domain"/>
    <property type="match status" value="1"/>
</dbReference>
<evidence type="ECO:0000256" key="2">
    <source>
        <dbReference type="ARBA" id="ARBA00009743"/>
    </source>
</evidence>
<dbReference type="FunFam" id="3.20.20.70:FF:000197">
    <property type="entry name" value="Alpha-galactosidase"/>
    <property type="match status" value="1"/>
</dbReference>
<organism evidence="12 13">
    <name type="scientific">Schistosoma rodhaini</name>
    <dbReference type="NCBI Taxonomy" id="6188"/>
    <lineage>
        <taxon>Eukaryota</taxon>
        <taxon>Metazoa</taxon>
        <taxon>Spiralia</taxon>
        <taxon>Lophotrochozoa</taxon>
        <taxon>Platyhelminthes</taxon>
        <taxon>Trematoda</taxon>
        <taxon>Digenea</taxon>
        <taxon>Strigeidida</taxon>
        <taxon>Schistosomatoidea</taxon>
        <taxon>Schistosomatidae</taxon>
        <taxon>Schistosoma</taxon>
    </lineage>
</organism>
<keyword evidence="6 10" id="KW-1015">Disulfide bond</keyword>
<comment type="similarity">
    <text evidence="2 10">Belongs to the glycosyl hydrolase 27 family.</text>
</comment>
<evidence type="ECO:0000256" key="9">
    <source>
        <dbReference type="ARBA" id="ARBA00023295"/>
    </source>
</evidence>
<dbReference type="Proteomes" id="UP000050792">
    <property type="component" value="Unassembled WGS sequence"/>
</dbReference>
<protein>
    <recommendedName>
        <fullName evidence="10">Alpha-galactosidase</fullName>
        <ecNumber evidence="10">3.2.1.-</ecNumber>
    </recommendedName>
</protein>
<reference evidence="13" key="2">
    <citation type="submission" date="2023-11" db="UniProtKB">
        <authorList>
            <consortium name="WormBaseParasite"/>
        </authorList>
    </citation>
    <scope>IDENTIFICATION</scope>
</reference>
<proteinExistence type="inferred from homology"/>
<dbReference type="Gene3D" id="2.60.40.1180">
    <property type="entry name" value="Golgi alpha-mannosidase II"/>
    <property type="match status" value="1"/>
</dbReference>
<dbReference type="InterPro" id="IPR035373">
    <property type="entry name" value="Melibiase/NAGA_C"/>
</dbReference>
<dbReference type="EC" id="3.2.1.-" evidence="10"/>
<keyword evidence="4 10" id="KW-0378">Hydrolase</keyword>
<evidence type="ECO:0000256" key="8">
    <source>
        <dbReference type="ARBA" id="ARBA00023228"/>
    </source>
</evidence>
<accession>A0AA85GFB5</accession>
<keyword evidence="7" id="KW-0325">Glycoprotein</keyword>
<dbReference type="PROSITE" id="PS00512">
    <property type="entry name" value="ALPHA_GALACTOSIDASE"/>
    <property type="match status" value="1"/>
</dbReference>
<dbReference type="PRINTS" id="PR00740">
    <property type="entry name" value="GLHYDRLASE27"/>
</dbReference>
<evidence type="ECO:0000256" key="1">
    <source>
        <dbReference type="ARBA" id="ARBA00004371"/>
    </source>
</evidence>
<dbReference type="PANTHER" id="PTHR11452:SF83">
    <property type="entry name" value="ALPHA-GALACTOSIDASE"/>
    <property type="match status" value="1"/>
</dbReference>
<dbReference type="InterPro" id="IPR002241">
    <property type="entry name" value="Glyco_hydro_27"/>
</dbReference>
<dbReference type="CDD" id="cd14792">
    <property type="entry name" value="GH27"/>
    <property type="match status" value="1"/>
</dbReference>
<dbReference type="InterPro" id="IPR017853">
    <property type="entry name" value="GH"/>
</dbReference>
<dbReference type="InterPro" id="IPR013785">
    <property type="entry name" value="Aldolase_TIM"/>
</dbReference>
<evidence type="ECO:0000256" key="10">
    <source>
        <dbReference type="RuleBase" id="RU361168"/>
    </source>
</evidence>
<name>A0AA85GFB5_9TREM</name>
<keyword evidence="5" id="KW-0443">Lipid metabolism</keyword>
<dbReference type="SUPFAM" id="SSF51445">
    <property type="entry name" value="(Trans)glycosidases"/>
    <property type="match status" value="1"/>
</dbReference>
<reference evidence="12" key="1">
    <citation type="submission" date="2022-06" db="EMBL/GenBank/DDBJ databases">
        <authorList>
            <person name="Berger JAMES D."/>
            <person name="Berger JAMES D."/>
        </authorList>
    </citation>
    <scope>NUCLEOTIDE SEQUENCE [LARGE SCALE GENOMIC DNA]</scope>
</reference>
<evidence type="ECO:0000256" key="3">
    <source>
        <dbReference type="ARBA" id="ARBA00011738"/>
    </source>
</evidence>
<comment type="subcellular location">
    <subcellularLocation>
        <location evidence="1">Lysosome</location>
    </subcellularLocation>
</comment>
<evidence type="ECO:0000256" key="7">
    <source>
        <dbReference type="ARBA" id="ARBA00023180"/>
    </source>
</evidence>
<evidence type="ECO:0000256" key="4">
    <source>
        <dbReference type="ARBA" id="ARBA00022801"/>
    </source>
</evidence>
<evidence type="ECO:0000256" key="6">
    <source>
        <dbReference type="ARBA" id="ARBA00023157"/>
    </source>
</evidence>
<dbReference type="InterPro" id="IPR000111">
    <property type="entry name" value="Glyco_hydro_27/36_CS"/>
</dbReference>
<dbReference type="Pfam" id="PF17450">
    <property type="entry name" value="Melibiase_2_C"/>
    <property type="match status" value="1"/>
</dbReference>
<dbReference type="GO" id="GO:0004557">
    <property type="term" value="F:alpha-galactosidase activity"/>
    <property type="evidence" value="ECO:0007669"/>
    <property type="project" value="TreeGrafter"/>
</dbReference>